<dbReference type="Gene3D" id="3.90.226.10">
    <property type="entry name" value="2-enoyl-CoA Hydratase, Chain A, domain 1"/>
    <property type="match status" value="1"/>
</dbReference>
<evidence type="ECO:0000313" key="2">
    <source>
        <dbReference type="Proteomes" id="UP001623660"/>
    </source>
</evidence>
<evidence type="ECO:0000313" key="1">
    <source>
        <dbReference type="EMBL" id="MFL0198665.1"/>
    </source>
</evidence>
<protein>
    <submittedName>
        <fullName evidence="1">S41 family peptidase</fullName>
    </submittedName>
</protein>
<reference evidence="1 2" key="1">
    <citation type="submission" date="2024-11" db="EMBL/GenBank/DDBJ databases">
        <authorList>
            <person name="Heng Y.C."/>
            <person name="Lim A.C.H."/>
            <person name="Lee J.K.Y."/>
            <person name="Kittelmann S."/>
        </authorList>
    </citation>
    <scope>NUCLEOTIDE SEQUENCE [LARGE SCALE GENOMIC DNA]</scope>
    <source>
        <strain evidence="1 2">WILCCON 0269</strain>
    </source>
</reference>
<dbReference type="RefSeq" id="WP_406794774.1">
    <property type="nucleotide sequence ID" value="NZ_JBJHZX010000077.1"/>
</dbReference>
<dbReference type="InterPro" id="IPR029045">
    <property type="entry name" value="ClpP/crotonase-like_dom_sf"/>
</dbReference>
<dbReference type="SUPFAM" id="SSF52096">
    <property type="entry name" value="ClpP/crotonase"/>
    <property type="match status" value="1"/>
</dbReference>
<proteinExistence type="predicted"/>
<name>A0ABW8SRQ6_9CLOT</name>
<gene>
    <name evidence="1" type="ORF">ACJDU8_24375</name>
</gene>
<dbReference type="EMBL" id="JBJHZX010000077">
    <property type="protein sequence ID" value="MFL0198665.1"/>
    <property type="molecule type" value="Genomic_DNA"/>
</dbReference>
<dbReference type="Proteomes" id="UP001623660">
    <property type="component" value="Unassembled WGS sequence"/>
</dbReference>
<dbReference type="PROSITE" id="PS51257">
    <property type="entry name" value="PROKAR_LIPOPROTEIN"/>
    <property type="match status" value="1"/>
</dbReference>
<accession>A0ABW8SRQ6</accession>
<sequence>MNKFIKINFCFLLISLNTLFTGCQSEYLGGDRNAKWQKDLSYMQKALPKKHVDLFLKINEEQFNTEVNTLKNSVDKLNDDQILVGIHRIVASIGDTHTSLYKEALTIYPIQFYYFKEGIYVVNTIPEYKKALYSKLVKINGMNVQKIQETILPLIVNDNEAVVKKNMPKYLMNAEILHGLNIVSNIKSAVFTFENNEEQIFDLNINAINSKNSTGKFIIKGEFDTSYPLYMQQNNLNYWYKYIYNEKTLYFKYNKCEEDDNSKTIEDFTTEMIKFMDTHAIDKFVIDIRDNSGGSDKYINPIIDWIKDKKLNNKDHLFVIVGRNTFSSAIINAVTLKKETNATFIGEETSGKPNHYGSVKSFILPNSRIQIQYSTQFNKTSTDNSSTFTPDKIIEVSIEDYLNKKDPALNYILKK</sequence>
<comment type="caution">
    <text evidence="1">The sequence shown here is derived from an EMBL/GenBank/DDBJ whole genome shotgun (WGS) entry which is preliminary data.</text>
</comment>
<organism evidence="1 2">
    <name type="scientific">Candidatus Clostridium eludens</name>
    <dbReference type="NCBI Taxonomy" id="3381663"/>
    <lineage>
        <taxon>Bacteria</taxon>
        <taxon>Bacillati</taxon>
        <taxon>Bacillota</taxon>
        <taxon>Clostridia</taxon>
        <taxon>Eubacteriales</taxon>
        <taxon>Clostridiaceae</taxon>
        <taxon>Clostridium</taxon>
    </lineage>
</organism>
<keyword evidence="2" id="KW-1185">Reference proteome</keyword>